<dbReference type="EMBL" id="JBHSQI010000005">
    <property type="protein sequence ID" value="MFC6154055.1"/>
    <property type="molecule type" value="Genomic_DNA"/>
</dbReference>
<dbReference type="CDD" id="cd03230">
    <property type="entry name" value="ABC_DR_subfamily_A"/>
    <property type="match status" value="1"/>
</dbReference>
<dbReference type="PANTHER" id="PTHR42711">
    <property type="entry name" value="ABC TRANSPORTER ATP-BINDING PROTEIN"/>
    <property type="match status" value="1"/>
</dbReference>
<dbReference type="SMART" id="SM00382">
    <property type="entry name" value="AAA"/>
    <property type="match status" value="1"/>
</dbReference>
<keyword evidence="3" id="KW-0547">Nucleotide-binding</keyword>
<dbReference type="Pfam" id="PF00005">
    <property type="entry name" value="ABC_tran"/>
    <property type="match status" value="1"/>
</dbReference>
<evidence type="ECO:0000256" key="4">
    <source>
        <dbReference type="ARBA" id="ARBA00022840"/>
    </source>
</evidence>
<keyword evidence="2" id="KW-0813">Transport</keyword>
<evidence type="ECO:0000313" key="8">
    <source>
        <dbReference type="Proteomes" id="UP001596098"/>
    </source>
</evidence>
<keyword evidence="8" id="KW-1185">Reference proteome</keyword>
<name>A0ABW1R1S3_9ACTN</name>
<dbReference type="InterPro" id="IPR027417">
    <property type="entry name" value="P-loop_NTPase"/>
</dbReference>
<dbReference type="PANTHER" id="PTHR42711:SF17">
    <property type="entry name" value="ABC TRANSPORTER ATP-BINDING PROTEIN"/>
    <property type="match status" value="1"/>
</dbReference>
<sequence>MSTTPPHLNAASTATSAPSAAVTAVDAAVEISGLRRVYGTGSDAFEAVRGLDLTVARGTVHALLGVNGAGKTSTLEVVEGLAPATAGTVRVLGLDPVADRAEVRRRTGVLLQHSGFVGDLTVRETLKMWGATVTGARPVDELIAMLRLEKVADTRMRGLSGGEHRRVDLACTLSGHPELVMLDEPTTGLDPESRRAVWDLVRDLRDGGATVLLTTHYLEEAEVLADQVSIMRAGQVVREGTVAGVVAGHPSEISFVTTDDGLVPALVAAGLPADAVGHDDDRTVLRVADLQPVLTDLLLLARQRDARLDLLDARTATLESVFLSLAADADAPAVQVATTAPGAVR</sequence>
<evidence type="ECO:0000256" key="3">
    <source>
        <dbReference type="ARBA" id="ARBA00022741"/>
    </source>
</evidence>
<evidence type="ECO:0000256" key="5">
    <source>
        <dbReference type="ARBA" id="ARBA00023251"/>
    </source>
</evidence>
<evidence type="ECO:0000256" key="2">
    <source>
        <dbReference type="ARBA" id="ARBA00022448"/>
    </source>
</evidence>
<protein>
    <submittedName>
        <fullName evidence="7">ABC transporter ATP-binding protein</fullName>
    </submittedName>
</protein>
<dbReference type="InterPro" id="IPR050763">
    <property type="entry name" value="ABC_transporter_ATP-binding"/>
</dbReference>
<comment type="caution">
    <text evidence="7">The sequence shown here is derived from an EMBL/GenBank/DDBJ whole genome shotgun (WGS) entry which is preliminary data.</text>
</comment>
<gene>
    <name evidence="7" type="ORF">ACFPWU_10335</name>
</gene>
<dbReference type="GO" id="GO:0005524">
    <property type="term" value="F:ATP binding"/>
    <property type="evidence" value="ECO:0007669"/>
    <property type="project" value="UniProtKB-KW"/>
</dbReference>
<dbReference type="RefSeq" id="WP_128221738.1">
    <property type="nucleotide sequence ID" value="NZ_CP034929.1"/>
</dbReference>
<dbReference type="InterPro" id="IPR003593">
    <property type="entry name" value="AAA+_ATPase"/>
</dbReference>
<accession>A0ABW1R1S3</accession>
<comment type="subcellular location">
    <subcellularLocation>
        <location evidence="1">Cell membrane</location>
        <topology evidence="1">Peripheral membrane protein</topology>
    </subcellularLocation>
</comment>
<evidence type="ECO:0000256" key="1">
    <source>
        <dbReference type="ARBA" id="ARBA00004202"/>
    </source>
</evidence>
<feature type="domain" description="ABC transporter" evidence="6">
    <location>
        <begin position="29"/>
        <end position="258"/>
    </location>
</feature>
<keyword evidence="4 7" id="KW-0067">ATP-binding</keyword>
<evidence type="ECO:0000259" key="6">
    <source>
        <dbReference type="PROSITE" id="PS50893"/>
    </source>
</evidence>
<organism evidence="7 8">
    <name type="scientific">Nocardioides yefusunii</name>
    <dbReference type="NCBI Taxonomy" id="2500546"/>
    <lineage>
        <taxon>Bacteria</taxon>
        <taxon>Bacillati</taxon>
        <taxon>Actinomycetota</taxon>
        <taxon>Actinomycetes</taxon>
        <taxon>Propionibacteriales</taxon>
        <taxon>Nocardioidaceae</taxon>
        <taxon>Nocardioides</taxon>
    </lineage>
</organism>
<dbReference type="Gene3D" id="3.40.50.300">
    <property type="entry name" value="P-loop containing nucleotide triphosphate hydrolases"/>
    <property type="match status" value="1"/>
</dbReference>
<dbReference type="SUPFAM" id="SSF52540">
    <property type="entry name" value="P-loop containing nucleoside triphosphate hydrolases"/>
    <property type="match status" value="1"/>
</dbReference>
<dbReference type="InterPro" id="IPR003439">
    <property type="entry name" value="ABC_transporter-like_ATP-bd"/>
</dbReference>
<proteinExistence type="predicted"/>
<reference evidence="8" key="1">
    <citation type="journal article" date="2019" name="Int. J. Syst. Evol. Microbiol.">
        <title>The Global Catalogue of Microorganisms (GCM) 10K type strain sequencing project: providing services to taxonomists for standard genome sequencing and annotation.</title>
        <authorList>
            <consortium name="The Broad Institute Genomics Platform"/>
            <consortium name="The Broad Institute Genome Sequencing Center for Infectious Disease"/>
            <person name="Wu L."/>
            <person name="Ma J."/>
        </authorList>
    </citation>
    <scope>NUCLEOTIDE SEQUENCE [LARGE SCALE GENOMIC DNA]</scope>
    <source>
        <strain evidence="8">DFY28</strain>
    </source>
</reference>
<keyword evidence="5" id="KW-0046">Antibiotic resistance</keyword>
<evidence type="ECO:0000313" key="7">
    <source>
        <dbReference type="EMBL" id="MFC6154055.1"/>
    </source>
</evidence>
<dbReference type="PROSITE" id="PS50893">
    <property type="entry name" value="ABC_TRANSPORTER_2"/>
    <property type="match status" value="1"/>
</dbReference>
<dbReference type="Proteomes" id="UP001596098">
    <property type="component" value="Unassembled WGS sequence"/>
</dbReference>